<dbReference type="InterPro" id="IPR015943">
    <property type="entry name" value="WD40/YVTN_repeat-like_dom_sf"/>
</dbReference>
<feature type="repeat" description="WD" evidence="3">
    <location>
        <begin position="638"/>
        <end position="679"/>
    </location>
</feature>
<feature type="repeat" description="WD" evidence="3">
    <location>
        <begin position="512"/>
        <end position="553"/>
    </location>
</feature>
<feature type="repeat" description="WD" evidence="3">
    <location>
        <begin position="554"/>
        <end position="595"/>
    </location>
</feature>
<dbReference type="PANTHER" id="PTHR19879:SF9">
    <property type="entry name" value="TRANSCRIPTION INITIATION FACTOR TFIID SUBUNIT 5"/>
    <property type="match status" value="1"/>
</dbReference>
<dbReference type="SMART" id="SM00320">
    <property type="entry name" value="WD40"/>
    <property type="match status" value="8"/>
</dbReference>
<protein>
    <submittedName>
        <fullName evidence="5">WD40 repeat-like protein</fullName>
    </submittedName>
</protein>
<evidence type="ECO:0000313" key="6">
    <source>
        <dbReference type="Proteomes" id="UP000076871"/>
    </source>
</evidence>
<dbReference type="InterPro" id="IPR036322">
    <property type="entry name" value="WD40_repeat_dom_sf"/>
</dbReference>
<dbReference type="SUPFAM" id="SSF50978">
    <property type="entry name" value="WD40 repeat-like"/>
    <property type="match status" value="1"/>
</dbReference>
<evidence type="ECO:0000256" key="4">
    <source>
        <dbReference type="SAM" id="MobiDB-lite"/>
    </source>
</evidence>
<reference evidence="5 6" key="1">
    <citation type="journal article" date="2016" name="Mol. Biol. Evol.">
        <title>Comparative Genomics of Early-Diverging Mushroom-Forming Fungi Provides Insights into the Origins of Lignocellulose Decay Capabilities.</title>
        <authorList>
            <person name="Nagy L.G."/>
            <person name="Riley R."/>
            <person name="Tritt A."/>
            <person name="Adam C."/>
            <person name="Daum C."/>
            <person name="Floudas D."/>
            <person name="Sun H."/>
            <person name="Yadav J.S."/>
            <person name="Pangilinan J."/>
            <person name="Larsson K.H."/>
            <person name="Matsuura K."/>
            <person name="Barry K."/>
            <person name="Labutti K."/>
            <person name="Kuo R."/>
            <person name="Ohm R.A."/>
            <person name="Bhattacharya S.S."/>
            <person name="Shirouzu T."/>
            <person name="Yoshinaga Y."/>
            <person name="Martin F.M."/>
            <person name="Grigoriev I.V."/>
            <person name="Hibbett D.S."/>
        </authorList>
    </citation>
    <scope>NUCLEOTIDE SEQUENCE [LARGE SCALE GENOMIC DNA]</scope>
    <source>
        <strain evidence="5 6">93-53</strain>
    </source>
</reference>
<dbReference type="InterPro" id="IPR020472">
    <property type="entry name" value="WD40_PAC1"/>
</dbReference>
<dbReference type="InterPro" id="IPR019775">
    <property type="entry name" value="WD40_repeat_CS"/>
</dbReference>
<dbReference type="AlphaFoldDB" id="A0A165B4Q5"/>
<keyword evidence="1 3" id="KW-0853">WD repeat</keyword>
<dbReference type="SUPFAM" id="SSF50998">
    <property type="entry name" value="Quinoprotein alcohol dehydrogenase-like"/>
    <property type="match status" value="1"/>
</dbReference>
<keyword evidence="6" id="KW-1185">Reference proteome</keyword>
<evidence type="ECO:0000313" key="5">
    <source>
        <dbReference type="EMBL" id="KZT00233.1"/>
    </source>
</evidence>
<dbReference type="PANTHER" id="PTHR19879">
    <property type="entry name" value="TRANSCRIPTION INITIATION FACTOR TFIID"/>
    <property type="match status" value="1"/>
</dbReference>
<evidence type="ECO:0000256" key="1">
    <source>
        <dbReference type="ARBA" id="ARBA00022574"/>
    </source>
</evidence>
<dbReference type="Gene3D" id="2.130.10.10">
    <property type="entry name" value="YVTN repeat-like/Quinoprotein amine dehydrogenase"/>
    <property type="match status" value="3"/>
</dbReference>
<dbReference type="OrthoDB" id="538223at2759"/>
<evidence type="ECO:0000256" key="3">
    <source>
        <dbReference type="PROSITE-ProRule" id="PRU00221"/>
    </source>
</evidence>
<dbReference type="InParanoid" id="A0A165B4Q5"/>
<feature type="repeat" description="WD" evidence="3">
    <location>
        <begin position="470"/>
        <end position="511"/>
    </location>
</feature>
<feature type="repeat" description="WD" evidence="3">
    <location>
        <begin position="722"/>
        <end position="763"/>
    </location>
</feature>
<accession>A0A165B4Q5</accession>
<evidence type="ECO:0000256" key="2">
    <source>
        <dbReference type="ARBA" id="ARBA00022737"/>
    </source>
</evidence>
<dbReference type="PROSITE" id="PS00678">
    <property type="entry name" value="WD_REPEATS_1"/>
    <property type="match status" value="3"/>
</dbReference>
<dbReference type="EMBL" id="KV427691">
    <property type="protein sequence ID" value="KZT00233.1"/>
    <property type="molecule type" value="Genomic_DNA"/>
</dbReference>
<feature type="compositionally biased region" description="Polar residues" evidence="4">
    <location>
        <begin position="231"/>
        <end position="242"/>
    </location>
</feature>
<dbReference type="CDD" id="cd00200">
    <property type="entry name" value="WD40"/>
    <property type="match status" value="1"/>
</dbReference>
<dbReference type="InterPro" id="IPR001680">
    <property type="entry name" value="WD40_rpt"/>
</dbReference>
<dbReference type="Pfam" id="PF00400">
    <property type="entry name" value="WD40"/>
    <property type="match status" value="8"/>
</dbReference>
<organism evidence="5 6">
    <name type="scientific">Laetiporus sulphureus 93-53</name>
    <dbReference type="NCBI Taxonomy" id="1314785"/>
    <lineage>
        <taxon>Eukaryota</taxon>
        <taxon>Fungi</taxon>
        <taxon>Dikarya</taxon>
        <taxon>Basidiomycota</taxon>
        <taxon>Agaricomycotina</taxon>
        <taxon>Agaricomycetes</taxon>
        <taxon>Polyporales</taxon>
        <taxon>Laetiporus</taxon>
    </lineage>
</organism>
<feature type="region of interest" description="Disordered" evidence="4">
    <location>
        <begin position="219"/>
        <end position="268"/>
    </location>
</feature>
<keyword evidence="2" id="KW-0677">Repeat</keyword>
<dbReference type="PRINTS" id="PR00320">
    <property type="entry name" value="GPROTEINBRPT"/>
</dbReference>
<dbReference type="STRING" id="1314785.A0A165B4Q5"/>
<proteinExistence type="predicted"/>
<dbReference type="Proteomes" id="UP000076871">
    <property type="component" value="Unassembled WGS sequence"/>
</dbReference>
<sequence>MNTDNTADNVYARELGKRGQGYPLWVPEPQDVGEVEIGDVGYIRRGGFYRLFRATEDGTDDLNRTHGVPEKFEKFSIGNLAPKRLDNAIPKGLLGSQSVKHLAIDGQVTAYSAELAFKCEVTEDQGAFLVLGASATRQELHQIRKMKTHMGLHVRNWYTFACEMGLEVAEEDIIFVRGWVKTTEWMVAAFTQQGKSAQISISADSGAVASGHLRLEATHKSSPTYDYRSGPESQKTLNNQTNRGGGKQRNPKGKGRARPQESNSSQPDVNQALAMNQCVFLHYLKLKRRFLGMKFMEAMAEPRDPSFEGDDHHFEQVPAPVKRYDPVDYLLDYILENSSAEVAVASDGELIDICKAVRPEDTEFPIPDDIPAFLRNVSPQVEVTEDGIGILSLEDITSRQQFAEETPSGEQVDNASMDVADGAAQDATTDPPPAPANPNEQVDRMDEDDGTKEDLGKKFETSDYLLELSINAQRGGISALAYSPNGRYAAGGFDSGSIVIWDPQTRRRVVELQGHNDTICCLAFSPDNLELVSGSRDARLIIWNIRDEYQRAILVGHHGFVNSVVYSPDGKTIASASIDYTVRLWDVETGRSKATSDEHDAMVMLVKYSPDSSRLVSASADCVARILDARNASTIAELDSHEGVIYSVCFSPDGRRIATTSDDGSVRIWSAMTGDEYLILHEHKGSVWDAIFTPDGKRIISVGSEKAVKVCDSFDGTLLRQFDGDDGLLNAATFSPDSKFVAAGSADHQVCVWNTESGQCVARWSGHADNISRLQFSADSKHILSASDDGTVRLFNMRNAFVPVQQQ</sequence>
<dbReference type="PROSITE" id="PS50082">
    <property type="entry name" value="WD_REPEATS_2"/>
    <property type="match status" value="7"/>
</dbReference>
<feature type="repeat" description="WD" evidence="3">
    <location>
        <begin position="764"/>
        <end position="799"/>
    </location>
</feature>
<dbReference type="PROSITE" id="PS50294">
    <property type="entry name" value="WD_REPEATS_REGION"/>
    <property type="match status" value="5"/>
</dbReference>
<name>A0A165B4Q5_9APHY</name>
<dbReference type="RefSeq" id="XP_040757973.1">
    <property type="nucleotide sequence ID" value="XM_040906711.1"/>
</dbReference>
<dbReference type="GeneID" id="63823740"/>
<feature type="region of interest" description="Disordered" evidence="4">
    <location>
        <begin position="422"/>
        <end position="455"/>
    </location>
</feature>
<gene>
    <name evidence="5" type="ORF">LAESUDRAFT_709120</name>
</gene>
<dbReference type="InterPro" id="IPR011047">
    <property type="entry name" value="Quinoprotein_ADH-like_sf"/>
</dbReference>
<feature type="repeat" description="WD" evidence="3">
    <location>
        <begin position="596"/>
        <end position="637"/>
    </location>
</feature>